<dbReference type="EMBL" id="JACXVP010000011">
    <property type="protein sequence ID" value="KAG5576655.1"/>
    <property type="molecule type" value="Genomic_DNA"/>
</dbReference>
<reference evidence="1 2" key="1">
    <citation type="submission" date="2020-09" db="EMBL/GenBank/DDBJ databases">
        <title>De no assembly of potato wild relative species, Solanum commersonii.</title>
        <authorList>
            <person name="Cho K."/>
        </authorList>
    </citation>
    <scope>NUCLEOTIDE SEQUENCE [LARGE SCALE GENOMIC DNA]</scope>
    <source>
        <strain evidence="1">LZ3.2</strain>
        <tissue evidence="1">Leaf</tissue>
    </source>
</reference>
<name>A0A9J5WN90_SOLCO</name>
<sequence>MASKFKALELDATLTLTKKNIMHNFTHRFGRIFQSTFKLPKIISRDSITQLTGPTRKILGSIMHSSQ</sequence>
<protein>
    <submittedName>
        <fullName evidence="1">Uncharacterized protein</fullName>
    </submittedName>
</protein>
<dbReference type="AlphaFoldDB" id="A0A9J5WN90"/>
<keyword evidence="2" id="KW-1185">Reference proteome</keyword>
<feature type="non-terminal residue" evidence="1">
    <location>
        <position position="1"/>
    </location>
</feature>
<proteinExistence type="predicted"/>
<evidence type="ECO:0000313" key="1">
    <source>
        <dbReference type="EMBL" id="KAG5576655.1"/>
    </source>
</evidence>
<dbReference type="Proteomes" id="UP000824120">
    <property type="component" value="Chromosome 11"/>
</dbReference>
<gene>
    <name evidence="1" type="ORF">H5410_056789</name>
</gene>
<comment type="caution">
    <text evidence="1">The sequence shown here is derived from an EMBL/GenBank/DDBJ whole genome shotgun (WGS) entry which is preliminary data.</text>
</comment>
<organism evidence="1 2">
    <name type="scientific">Solanum commersonii</name>
    <name type="common">Commerson's wild potato</name>
    <name type="synonym">Commerson's nightshade</name>
    <dbReference type="NCBI Taxonomy" id="4109"/>
    <lineage>
        <taxon>Eukaryota</taxon>
        <taxon>Viridiplantae</taxon>
        <taxon>Streptophyta</taxon>
        <taxon>Embryophyta</taxon>
        <taxon>Tracheophyta</taxon>
        <taxon>Spermatophyta</taxon>
        <taxon>Magnoliopsida</taxon>
        <taxon>eudicotyledons</taxon>
        <taxon>Gunneridae</taxon>
        <taxon>Pentapetalae</taxon>
        <taxon>asterids</taxon>
        <taxon>lamiids</taxon>
        <taxon>Solanales</taxon>
        <taxon>Solanaceae</taxon>
        <taxon>Solanoideae</taxon>
        <taxon>Solaneae</taxon>
        <taxon>Solanum</taxon>
    </lineage>
</organism>
<accession>A0A9J5WN90</accession>
<evidence type="ECO:0000313" key="2">
    <source>
        <dbReference type="Proteomes" id="UP000824120"/>
    </source>
</evidence>